<proteinExistence type="predicted"/>
<dbReference type="RefSeq" id="WP_259866803.1">
    <property type="nucleotide sequence ID" value="NZ_JAMQJZ010000002.1"/>
</dbReference>
<evidence type="ECO:0000313" key="5">
    <source>
        <dbReference type="Proteomes" id="UP001145072"/>
    </source>
</evidence>
<evidence type="ECO:0000256" key="1">
    <source>
        <dbReference type="SAM" id="Phobius"/>
    </source>
</evidence>
<feature type="domain" description="Sigma factor regulator C-terminal" evidence="2">
    <location>
        <begin position="178"/>
        <end position="336"/>
    </location>
</feature>
<feature type="domain" description="Sigma factor regulator N-terminal" evidence="3">
    <location>
        <begin position="23"/>
        <end position="114"/>
    </location>
</feature>
<keyword evidence="5" id="KW-1185">Reference proteome</keyword>
<gene>
    <name evidence="4" type="ORF">NC661_04295</name>
</gene>
<evidence type="ECO:0000259" key="3">
    <source>
        <dbReference type="Pfam" id="PF13800"/>
    </source>
</evidence>
<keyword evidence="1" id="KW-1133">Transmembrane helix</keyword>
<evidence type="ECO:0000313" key="4">
    <source>
        <dbReference type="EMBL" id="MDC3419583.1"/>
    </source>
</evidence>
<keyword evidence="1" id="KW-0812">Transmembrane</keyword>
<sequence>MDKDDVLNEWTEEENKVDKKSAKKLVWRTRISITFTVIRTLLAILLLYIVYMIPTSIYYDTSGKADEFNRVVTTMVELRYPGIAVDLHETWHAAEITPFLTQKTTLPIYRQVGEWKVAVGEVTASKSILFGKINYSVDLDNKYIDEGEMGFALSSYALHDKPATPPSNPNPSPLFDQLEKIDDGHVAQVSFSTRERMEPEQLRKIISKYDVEIHQMPIYAGELKAFNVGMSSSGSLTWVDGLLLRPFIEYDDKNRWSSKNHALTRQEDLAHAVDQFYQDLEWLIEHGDYYDKETDEKRLSYLKENELAVYGATVTGPIREIERLKEEEMFYEFNLGGIEVWNWE</sequence>
<keyword evidence="1" id="KW-0472">Membrane</keyword>
<dbReference type="InterPro" id="IPR029101">
    <property type="entry name" value="Sigma_reg_N"/>
</dbReference>
<comment type="caution">
    <text evidence="4">The sequence shown here is derived from an EMBL/GenBank/DDBJ whole genome shotgun (WGS) entry which is preliminary data.</text>
</comment>
<name>A0A9X3WJ70_9BACI</name>
<evidence type="ECO:0000259" key="2">
    <source>
        <dbReference type="Pfam" id="PF13791"/>
    </source>
</evidence>
<dbReference type="Proteomes" id="UP001145072">
    <property type="component" value="Unassembled WGS sequence"/>
</dbReference>
<dbReference type="InterPro" id="IPR025672">
    <property type="entry name" value="Sigma_reg_C_dom"/>
</dbReference>
<feature type="transmembrane region" description="Helical" evidence="1">
    <location>
        <begin position="31"/>
        <end position="53"/>
    </location>
</feature>
<dbReference type="Pfam" id="PF13791">
    <property type="entry name" value="Sigma_reg_C"/>
    <property type="match status" value="1"/>
</dbReference>
<reference evidence="4" key="1">
    <citation type="submission" date="2022-06" db="EMBL/GenBank/DDBJ databases">
        <title>Aquibacillus sp. a new bacterium isolated from soil saline samples.</title>
        <authorList>
            <person name="Galisteo C."/>
            <person name="De La Haba R."/>
            <person name="Sanchez-Porro C."/>
            <person name="Ventosa A."/>
        </authorList>
    </citation>
    <scope>NUCLEOTIDE SEQUENCE</scope>
    <source>
        <strain evidence="4">JCM 12387</strain>
    </source>
</reference>
<accession>A0A9X3WJ70</accession>
<dbReference type="AlphaFoldDB" id="A0A9X3WJ70"/>
<dbReference type="EMBL" id="JAMQJZ010000002">
    <property type="protein sequence ID" value="MDC3419583.1"/>
    <property type="molecule type" value="Genomic_DNA"/>
</dbReference>
<protein>
    <submittedName>
        <fullName evidence="4">Anti-sigma factor</fullName>
    </submittedName>
</protein>
<organism evidence="4 5">
    <name type="scientific">Aquibacillus koreensis</name>
    <dbReference type="NCBI Taxonomy" id="279446"/>
    <lineage>
        <taxon>Bacteria</taxon>
        <taxon>Bacillati</taxon>
        <taxon>Bacillota</taxon>
        <taxon>Bacilli</taxon>
        <taxon>Bacillales</taxon>
        <taxon>Bacillaceae</taxon>
        <taxon>Aquibacillus</taxon>
    </lineage>
</organism>
<dbReference type="Pfam" id="PF13800">
    <property type="entry name" value="Sigma_reg_N"/>
    <property type="match status" value="1"/>
</dbReference>